<dbReference type="FunFam" id="1.10.287.130:FF:000055">
    <property type="entry name" value="Two-component sensor histidine kinase"/>
    <property type="match status" value="1"/>
</dbReference>
<dbReference type="PANTHER" id="PTHR43065">
    <property type="entry name" value="SENSOR HISTIDINE KINASE"/>
    <property type="match status" value="1"/>
</dbReference>
<dbReference type="PANTHER" id="PTHR43065:SF10">
    <property type="entry name" value="PEROXIDE STRESS-ACTIVATED HISTIDINE KINASE MAK3"/>
    <property type="match status" value="1"/>
</dbReference>
<evidence type="ECO:0000259" key="10">
    <source>
        <dbReference type="PROSITE" id="PS50112"/>
    </source>
</evidence>
<dbReference type="PROSITE" id="PS50112">
    <property type="entry name" value="PAS"/>
    <property type="match status" value="1"/>
</dbReference>
<feature type="domain" description="Histidine kinase" evidence="9">
    <location>
        <begin position="616"/>
        <end position="832"/>
    </location>
</feature>
<dbReference type="InterPro" id="IPR000014">
    <property type="entry name" value="PAS"/>
</dbReference>
<keyword evidence="8" id="KW-0902">Two-component regulatory system</keyword>
<dbReference type="InterPro" id="IPR000700">
    <property type="entry name" value="PAS-assoc_C"/>
</dbReference>
<keyword evidence="7" id="KW-0067">ATP-binding</keyword>
<dbReference type="InterPro" id="IPR013656">
    <property type="entry name" value="PAS_4"/>
</dbReference>
<evidence type="ECO:0000313" key="13">
    <source>
        <dbReference type="Proteomes" id="UP001144372"/>
    </source>
</evidence>
<dbReference type="InterPro" id="IPR003661">
    <property type="entry name" value="HisK_dim/P_dom"/>
</dbReference>
<dbReference type="Pfam" id="PF00512">
    <property type="entry name" value="HisKA"/>
    <property type="match status" value="1"/>
</dbReference>
<dbReference type="PRINTS" id="PR00344">
    <property type="entry name" value="BCTRLSENSOR"/>
</dbReference>
<feature type="domain" description="PAS" evidence="10">
    <location>
        <begin position="339"/>
        <end position="384"/>
    </location>
</feature>
<comment type="caution">
    <text evidence="12">The sequence shown here is derived from an EMBL/GenBank/DDBJ whole genome shotgun (WGS) entry which is preliminary data.</text>
</comment>
<dbReference type="EC" id="2.7.13.3" evidence="2"/>
<dbReference type="CDD" id="cd00130">
    <property type="entry name" value="PAS"/>
    <property type="match status" value="1"/>
</dbReference>
<dbReference type="Proteomes" id="UP001144372">
    <property type="component" value="Unassembled WGS sequence"/>
</dbReference>
<evidence type="ECO:0000256" key="3">
    <source>
        <dbReference type="ARBA" id="ARBA00022553"/>
    </source>
</evidence>
<keyword evidence="6" id="KW-0418">Kinase</keyword>
<dbReference type="SUPFAM" id="SSF47384">
    <property type="entry name" value="Homodimeric domain of signal transducing histidine kinase"/>
    <property type="match status" value="1"/>
</dbReference>
<dbReference type="SMART" id="SM00387">
    <property type="entry name" value="HATPase_c"/>
    <property type="match status" value="1"/>
</dbReference>
<sequence length="836" mass="93101">MPGFVSFDAAFRSTLTDSKDYEFEFYVECMDLTRFPDELYHDKLMDLYREKYSGLKIDLIVADLRASLEFLAEYGPESFHNIPIIYYEQDPKLLVDPMPLPVAAVLAGELDMAGTLTLAMRLHPDVRRVFVVTGASRYDQSLEGMARKVFRGFENQVDLQYLSGLPIEELLHRVSTLPEHSLVFYISIFRDGTGRSFKSPDALALISGQANAPIYSVSETYIGSGIVGGSLLSHSAQGARTGRVALRILAGEKPDNMNSLGESGSQYIFDARQLKRWGIREGNLPQGSDVRYRDFSIWDTYRWQAVGIASILIIQTLLVSNFIISLRKRRRAERALRKAADEWRTTFDSIPDLIMVLDNELRIVQVNAATVPFLGFPMDRILGKRYYEAMYAAGAHLDDCPLSRMLETKRHEDAVLYDEKRDAWLFVSADPVLDDKKEITGVVYTVKNVTEYKRAQEAIKASEEFNRAVLASLKNYVAILDKNGTILAVNEAWEKFAHQQSGVTSLAGLGPGVNYLEECRRSIQSPGDFAAQILDGIQSVLDGKGDTFSLEYPCDSPLESRWLLMKAVPFRNPGGGVVISITDISGRKAAELEAQLRREELAHITRIVTVGELATSLAHEINQPLTAILCNAEAAQRFLSRGTPDLDEIQKILDDIIQDDRRAGEVIRRMRALVKKETPRRETVDLNDTVRESIALVRSASSLEGFSLTTELDSELSTVEGDRVQLQQVILNLMLNATAAMRETPPALRKLVIRTAGQGSRAVMVSIRDTGTGIHKKDMDRLFEPFYTTKADGLGMGLSISRTIVSAHGGTIGAENNPEGGATFYFTLPVDRGEQP</sequence>
<keyword evidence="5" id="KW-0547">Nucleotide-binding</keyword>
<dbReference type="SMART" id="SM00388">
    <property type="entry name" value="HisKA"/>
    <property type="match status" value="1"/>
</dbReference>
<evidence type="ECO:0000259" key="11">
    <source>
        <dbReference type="PROSITE" id="PS50113"/>
    </source>
</evidence>
<dbReference type="GO" id="GO:0005524">
    <property type="term" value="F:ATP binding"/>
    <property type="evidence" value="ECO:0007669"/>
    <property type="project" value="UniProtKB-KW"/>
</dbReference>
<dbReference type="EMBL" id="BSDR01000001">
    <property type="protein sequence ID" value="GLI33756.1"/>
    <property type="molecule type" value="Genomic_DNA"/>
</dbReference>
<dbReference type="PROSITE" id="PS50113">
    <property type="entry name" value="PAC"/>
    <property type="match status" value="1"/>
</dbReference>
<dbReference type="SMART" id="SM00091">
    <property type="entry name" value="PAS"/>
    <property type="match status" value="2"/>
</dbReference>
<accession>A0A9W6FTN8</accession>
<feature type="domain" description="PAC" evidence="11">
    <location>
        <begin position="409"/>
        <end position="461"/>
    </location>
</feature>
<evidence type="ECO:0000313" key="12">
    <source>
        <dbReference type="EMBL" id="GLI33756.1"/>
    </source>
</evidence>
<dbReference type="InterPro" id="IPR036890">
    <property type="entry name" value="HATPase_C_sf"/>
</dbReference>
<evidence type="ECO:0000256" key="6">
    <source>
        <dbReference type="ARBA" id="ARBA00022777"/>
    </source>
</evidence>
<evidence type="ECO:0000256" key="8">
    <source>
        <dbReference type="ARBA" id="ARBA00023012"/>
    </source>
</evidence>
<dbReference type="PROSITE" id="PS50109">
    <property type="entry name" value="HIS_KIN"/>
    <property type="match status" value="1"/>
</dbReference>
<dbReference type="Gene3D" id="3.30.565.10">
    <property type="entry name" value="Histidine kinase-like ATPase, C-terminal domain"/>
    <property type="match status" value="1"/>
</dbReference>
<dbReference type="RefSeq" id="WP_281792935.1">
    <property type="nucleotide sequence ID" value="NZ_BSDR01000001.1"/>
</dbReference>
<evidence type="ECO:0000256" key="4">
    <source>
        <dbReference type="ARBA" id="ARBA00022679"/>
    </source>
</evidence>
<proteinExistence type="predicted"/>
<dbReference type="CDD" id="cd00082">
    <property type="entry name" value="HisKA"/>
    <property type="match status" value="1"/>
</dbReference>
<dbReference type="InterPro" id="IPR003594">
    <property type="entry name" value="HATPase_dom"/>
</dbReference>
<evidence type="ECO:0000256" key="2">
    <source>
        <dbReference type="ARBA" id="ARBA00012438"/>
    </source>
</evidence>
<dbReference type="SUPFAM" id="SSF55785">
    <property type="entry name" value="PYP-like sensor domain (PAS domain)"/>
    <property type="match status" value="2"/>
</dbReference>
<dbReference type="InterPro" id="IPR036097">
    <property type="entry name" value="HisK_dim/P_sf"/>
</dbReference>
<evidence type="ECO:0000256" key="7">
    <source>
        <dbReference type="ARBA" id="ARBA00022840"/>
    </source>
</evidence>
<evidence type="ECO:0000256" key="1">
    <source>
        <dbReference type="ARBA" id="ARBA00000085"/>
    </source>
</evidence>
<keyword evidence="4" id="KW-0808">Transferase</keyword>
<dbReference type="NCBIfam" id="TIGR00229">
    <property type="entry name" value="sensory_box"/>
    <property type="match status" value="1"/>
</dbReference>
<evidence type="ECO:0000259" key="9">
    <source>
        <dbReference type="PROSITE" id="PS50109"/>
    </source>
</evidence>
<keyword evidence="13" id="KW-1185">Reference proteome</keyword>
<dbReference type="Pfam" id="PF02518">
    <property type="entry name" value="HATPase_c"/>
    <property type="match status" value="1"/>
</dbReference>
<gene>
    <name evidence="12" type="ORF">DAMNIGENAA_11890</name>
</gene>
<keyword evidence="3" id="KW-0597">Phosphoprotein</keyword>
<dbReference type="Gene3D" id="1.10.287.130">
    <property type="match status" value="1"/>
</dbReference>
<organism evidence="12 13">
    <name type="scientific">Desulforhabdus amnigena</name>
    <dbReference type="NCBI Taxonomy" id="40218"/>
    <lineage>
        <taxon>Bacteria</taxon>
        <taxon>Pseudomonadati</taxon>
        <taxon>Thermodesulfobacteriota</taxon>
        <taxon>Syntrophobacteria</taxon>
        <taxon>Syntrophobacterales</taxon>
        <taxon>Syntrophobacteraceae</taxon>
        <taxon>Desulforhabdus</taxon>
    </lineage>
</organism>
<dbReference type="Gene3D" id="3.30.450.20">
    <property type="entry name" value="PAS domain"/>
    <property type="match status" value="2"/>
</dbReference>
<dbReference type="InterPro" id="IPR035965">
    <property type="entry name" value="PAS-like_dom_sf"/>
</dbReference>
<evidence type="ECO:0000256" key="5">
    <source>
        <dbReference type="ARBA" id="ARBA00022741"/>
    </source>
</evidence>
<name>A0A9W6FTN8_9BACT</name>
<reference evidence="12" key="1">
    <citation type="submission" date="2022-12" db="EMBL/GenBank/DDBJ databases">
        <title>Reference genome sequencing for broad-spectrum identification of bacterial and archaeal isolates by mass spectrometry.</title>
        <authorList>
            <person name="Sekiguchi Y."/>
            <person name="Tourlousse D.M."/>
        </authorList>
    </citation>
    <scope>NUCLEOTIDE SEQUENCE</scope>
    <source>
        <strain evidence="12">ASRB1</strain>
    </source>
</reference>
<dbReference type="Pfam" id="PF08448">
    <property type="entry name" value="PAS_4"/>
    <property type="match status" value="2"/>
</dbReference>
<dbReference type="GO" id="GO:0000155">
    <property type="term" value="F:phosphorelay sensor kinase activity"/>
    <property type="evidence" value="ECO:0007669"/>
    <property type="project" value="InterPro"/>
</dbReference>
<comment type="catalytic activity">
    <reaction evidence="1">
        <text>ATP + protein L-histidine = ADP + protein N-phospho-L-histidine.</text>
        <dbReference type="EC" id="2.7.13.3"/>
    </reaction>
</comment>
<dbReference type="InterPro" id="IPR004358">
    <property type="entry name" value="Sig_transdc_His_kin-like_C"/>
</dbReference>
<dbReference type="AlphaFoldDB" id="A0A9W6FTN8"/>
<protein>
    <recommendedName>
        <fullName evidence="2">histidine kinase</fullName>
        <ecNumber evidence="2">2.7.13.3</ecNumber>
    </recommendedName>
</protein>
<dbReference type="InterPro" id="IPR005467">
    <property type="entry name" value="His_kinase_dom"/>
</dbReference>
<dbReference type="SUPFAM" id="SSF55874">
    <property type="entry name" value="ATPase domain of HSP90 chaperone/DNA topoisomerase II/histidine kinase"/>
    <property type="match status" value="1"/>
</dbReference>